<dbReference type="Pfam" id="PF11744">
    <property type="entry name" value="ALMT"/>
    <property type="match status" value="1"/>
</dbReference>
<feature type="transmembrane region" description="Helical" evidence="9">
    <location>
        <begin position="53"/>
        <end position="74"/>
    </location>
</feature>
<dbReference type="GO" id="GO:0015743">
    <property type="term" value="P:malate transport"/>
    <property type="evidence" value="ECO:0007669"/>
    <property type="project" value="InterPro"/>
</dbReference>
<comment type="similarity">
    <text evidence="2">Belongs to the aromatic acid exporter (TC 2.A.85) family.</text>
</comment>
<dbReference type="GO" id="GO:0034220">
    <property type="term" value="P:monoatomic ion transmembrane transport"/>
    <property type="evidence" value="ECO:0007669"/>
    <property type="project" value="UniProtKB-KW"/>
</dbReference>
<feature type="transmembrane region" description="Helical" evidence="9">
    <location>
        <begin position="106"/>
        <end position="126"/>
    </location>
</feature>
<dbReference type="GO" id="GO:0016020">
    <property type="term" value="C:membrane"/>
    <property type="evidence" value="ECO:0007669"/>
    <property type="project" value="UniProtKB-SubCell"/>
</dbReference>
<sequence>MKVGLALSLVSLLYFFRHSYDGFGEARMWAILTVVADFDFTAGGTLSKSINRGCATLVAGALGYGAAFLSTLGGDKGGQVIIGVLMFILATTATFIRFFPNVRNKYDYGVMVFILSFSLGVVSGSWTTDILKVAHQRFSIALIGGATCVVISTFICPVWSGQDLHNIVAGNIEKLADFLQGFGRDGGNFTHTESDDTRPFLRYKSVLSSKALEESLVNT</sequence>
<accession>A0A830BFX0</accession>
<dbReference type="EMBL" id="BMAC01000120">
    <property type="protein sequence ID" value="GFP86127.1"/>
    <property type="molecule type" value="Genomic_DNA"/>
</dbReference>
<feature type="chain" id="PRO_5032960248" evidence="10">
    <location>
        <begin position="20"/>
        <end position="219"/>
    </location>
</feature>
<dbReference type="InterPro" id="IPR020966">
    <property type="entry name" value="ALMT"/>
</dbReference>
<name>A0A830BFX0_9LAMI</name>
<keyword evidence="8" id="KW-0407">Ion channel</keyword>
<comment type="caution">
    <text evidence="11">The sequence shown here is derived from an EMBL/GenBank/DDBJ whole genome shotgun (WGS) entry which is preliminary data.</text>
</comment>
<protein>
    <submittedName>
        <fullName evidence="11">Aluminum-activated malate transporter 2</fullName>
    </submittedName>
</protein>
<proteinExistence type="inferred from homology"/>
<comment type="subcellular location">
    <subcellularLocation>
        <location evidence="1">Membrane</location>
        <topology evidence="1">Multi-pass membrane protein</topology>
    </subcellularLocation>
</comment>
<keyword evidence="7 9" id="KW-0472">Membrane</keyword>
<keyword evidence="3" id="KW-0813">Transport</keyword>
<reference evidence="11" key="1">
    <citation type="submission" date="2020-07" db="EMBL/GenBank/DDBJ databases">
        <title>Ethylene signaling mediates host invasion by parasitic plants.</title>
        <authorList>
            <person name="Yoshida S."/>
        </authorList>
    </citation>
    <scope>NUCLEOTIDE SEQUENCE</scope>
    <source>
        <strain evidence="11">Okayama</strain>
    </source>
</reference>
<keyword evidence="12" id="KW-1185">Reference proteome</keyword>
<evidence type="ECO:0000256" key="2">
    <source>
        <dbReference type="ARBA" id="ARBA00007079"/>
    </source>
</evidence>
<dbReference type="Proteomes" id="UP000653305">
    <property type="component" value="Unassembled WGS sequence"/>
</dbReference>
<evidence type="ECO:0000256" key="8">
    <source>
        <dbReference type="ARBA" id="ARBA00023303"/>
    </source>
</evidence>
<evidence type="ECO:0000313" key="12">
    <source>
        <dbReference type="Proteomes" id="UP000653305"/>
    </source>
</evidence>
<evidence type="ECO:0000256" key="10">
    <source>
        <dbReference type="SAM" id="SignalP"/>
    </source>
</evidence>
<keyword evidence="4 9" id="KW-0812">Transmembrane</keyword>
<gene>
    <name evidence="11" type="ORF">PHJA_000756500</name>
</gene>
<dbReference type="OrthoDB" id="68611at2759"/>
<dbReference type="PANTHER" id="PTHR31086">
    <property type="entry name" value="ALUMINUM-ACTIVATED MALATE TRANSPORTER 10"/>
    <property type="match status" value="1"/>
</dbReference>
<evidence type="ECO:0000256" key="1">
    <source>
        <dbReference type="ARBA" id="ARBA00004141"/>
    </source>
</evidence>
<evidence type="ECO:0000256" key="6">
    <source>
        <dbReference type="ARBA" id="ARBA00023065"/>
    </source>
</evidence>
<feature type="signal peptide" evidence="10">
    <location>
        <begin position="1"/>
        <end position="19"/>
    </location>
</feature>
<evidence type="ECO:0000256" key="3">
    <source>
        <dbReference type="ARBA" id="ARBA00022448"/>
    </source>
</evidence>
<keyword evidence="10" id="KW-0732">Signal</keyword>
<evidence type="ECO:0000256" key="5">
    <source>
        <dbReference type="ARBA" id="ARBA00022989"/>
    </source>
</evidence>
<feature type="transmembrane region" description="Helical" evidence="9">
    <location>
        <begin position="138"/>
        <end position="159"/>
    </location>
</feature>
<feature type="transmembrane region" description="Helical" evidence="9">
    <location>
        <begin position="80"/>
        <end position="99"/>
    </location>
</feature>
<keyword evidence="6" id="KW-0406">Ion transport</keyword>
<keyword evidence="5 9" id="KW-1133">Transmembrane helix</keyword>
<dbReference type="AlphaFoldDB" id="A0A830BFX0"/>
<evidence type="ECO:0000313" key="11">
    <source>
        <dbReference type="EMBL" id="GFP86127.1"/>
    </source>
</evidence>
<evidence type="ECO:0000256" key="9">
    <source>
        <dbReference type="SAM" id="Phobius"/>
    </source>
</evidence>
<evidence type="ECO:0000256" key="4">
    <source>
        <dbReference type="ARBA" id="ARBA00022692"/>
    </source>
</evidence>
<organism evidence="11 12">
    <name type="scientific">Phtheirospermum japonicum</name>
    <dbReference type="NCBI Taxonomy" id="374723"/>
    <lineage>
        <taxon>Eukaryota</taxon>
        <taxon>Viridiplantae</taxon>
        <taxon>Streptophyta</taxon>
        <taxon>Embryophyta</taxon>
        <taxon>Tracheophyta</taxon>
        <taxon>Spermatophyta</taxon>
        <taxon>Magnoliopsida</taxon>
        <taxon>eudicotyledons</taxon>
        <taxon>Gunneridae</taxon>
        <taxon>Pentapetalae</taxon>
        <taxon>asterids</taxon>
        <taxon>lamiids</taxon>
        <taxon>Lamiales</taxon>
        <taxon>Orobanchaceae</taxon>
        <taxon>Orobanchaceae incertae sedis</taxon>
        <taxon>Phtheirospermum</taxon>
    </lineage>
</organism>
<evidence type="ECO:0000256" key="7">
    <source>
        <dbReference type="ARBA" id="ARBA00023136"/>
    </source>
</evidence>